<evidence type="ECO:0000313" key="4">
    <source>
        <dbReference type="Proteomes" id="UP001164746"/>
    </source>
</evidence>
<reference evidence="3" key="1">
    <citation type="submission" date="2022-11" db="EMBL/GenBank/DDBJ databases">
        <title>Centuries of genome instability and evolution in soft-shell clam transmissible cancer (bioRxiv).</title>
        <authorList>
            <person name="Hart S.F.M."/>
            <person name="Yonemitsu M.A."/>
            <person name="Giersch R.M."/>
            <person name="Beal B.F."/>
            <person name="Arriagada G."/>
            <person name="Davis B.W."/>
            <person name="Ostrander E.A."/>
            <person name="Goff S.P."/>
            <person name="Metzger M.J."/>
        </authorList>
    </citation>
    <scope>NUCLEOTIDE SEQUENCE</scope>
    <source>
        <strain evidence="3">MELC-2E11</strain>
        <tissue evidence="3">Siphon/mantle</tissue>
    </source>
</reference>
<evidence type="ECO:0000313" key="3">
    <source>
        <dbReference type="EMBL" id="WAR26130.1"/>
    </source>
</evidence>
<evidence type="ECO:0000256" key="1">
    <source>
        <dbReference type="SAM" id="SignalP"/>
    </source>
</evidence>
<dbReference type="PROSITE" id="PS51406">
    <property type="entry name" value="FIBRINOGEN_C_2"/>
    <property type="match status" value="1"/>
</dbReference>
<protein>
    <submittedName>
        <fullName evidence="3">ANGL6-like protein</fullName>
    </submittedName>
</protein>
<dbReference type="PANTHER" id="PTHR19143">
    <property type="entry name" value="FIBRINOGEN/TENASCIN/ANGIOPOEITIN"/>
    <property type="match status" value="1"/>
</dbReference>
<dbReference type="Proteomes" id="UP001164746">
    <property type="component" value="Chromosome 14"/>
</dbReference>
<proteinExistence type="predicted"/>
<dbReference type="InterPro" id="IPR002181">
    <property type="entry name" value="Fibrinogen_a/b/g_C_dom"/>
</dbReference>
<dbReference type="SUPFAM" id="SSF56496">
    <property type="entry name" value="Fibrinogen C-terminal domain-like"/>
    <property type="match status" value="1"/>
</dbReference>
<dbReference type="EMBL" id="CP111025">
    <property type="protein sequence ID" value="WAR26130.1"/>
    <property type="molecule type" value="Genomic_DNA"/>
</dbReference>
<dbReference type="Gene3D" id="3.90.215.10">
    <property type="entry name" value="Gamma Fibrinogen, chain A, domain 1"/>
    <property type="match status" value="1"/>
</dbReference>
<keyword evidence="1" id="KW-0732">Signal</keyword>
<feature type="signal peptide" evidence="1">
    <location>
        <begin position="1"/>
        <end position="19"/>
    </location>
</feature>
<dbReference type="InterPro" id="IPR014716">
    <property type="entry name" value="Fibrinogen_a/b/g_C_1"/>
</dbReference>
<evidence type="ECO:0000259" key="2">
    <source>
        <dbReference type="PROSITE" id="PS51406"/>
    </source>
</evidence>
<organism evidence="3 4">
    <name type="scientific">Mya arenaria</name>
    <name type="common">Soft-shell clam</name>
    <dbReference type="NCBI Taxonomy" id="6604"/>
    <lineage>
        <taxon>Eukaryota</taxon>
        <taxon>Metazoa</taxon>
        <taxon>Spiralia</taxon>
        <taxon>Lophotrochozoa</taxon>
        <taxon>Mollusca</taxon>
        <taxon>Bivalvia</taxon>
        <taxon>Autobranchia</taxon>
        <taxon>Heteroconchia</taxon>
        <taxon>Euheterodonta</taxon>
        <taxon>Imparidentia</taxon>
        <taxon>Neoheterodontei</taxon>
        <taxon>Myida</taxon>
        <taxon>Myoidea</taxon>
        <taxon>Myidae</taxon>
        <taxon>Mya</taxon>
    </lineage>
</organism>
<dbReference type="PANTHER" id="PTHR19143:SF424">
    <property type="entry name" value="FIBRINOGEN C-TERMINAL DOMAIN-CONTAINING PROTEIN"/>
    <property type="match status" value="1"/>
</dbReference>
<feature type="domain" description="Fibrinogen C-terminal" evidence="2">
    <location>
        <begin position="1"/>
        <end position="219"/>
    </location>
</feature>
<dbReference type="InterPro" id="IPR050373">
    <property type="entry name" value="Fibrinogen_C-term_domain"/>
</dbReference>
<keyword evidence="4" id="KW-1185">Reference proteome</keyword>
<dbReference type="SMART" id="SM00186">
    <property type="entry name" value="FBG"/>
    <property type="match status" value="1"/>
</dbReference>
<dbReference type="Pfam" id="PF00147">
    <property type="entry name" value="Fibrinogen_C"/>
    <property type="match status" value="1"/>
</dbReference>
<name>A0ABY7FVW1_MYAAR</name>
<feature type="chain" id="PRO_5046722639" evidence="1">
    <location>
        <begin position="20"/>
        <end position="219"/>
    </location>
</feature>
<sequence length="219" mass="25339">MGLSSVFCVAVVGIALVLGDTNIPAGAVEFEGDVYCTFEEGSGGFVIMQQKYGHVSFVQNYQRYLYGFGSAHLGDFWFGLIKTKALTDHGYNKLTVWMQDCNNILKKVIYNWFSLGPFSTHFKLNIHSFDHLNSNLPDDFSFNNGMPFATYDKPDINHCAIHQRGGWWYNRCTKTLPTGRYYQNCWYTPQRGFYDGIYYEAWRGYSYSLKYIRMDLSKH</sequence>
<accession>A0ABY7FVW1</accession>
<dbReference type="InterPro" id="IPR036056">
    <property type="entry name" value="Fibrinogen-like_C"/>
</dbReference>
<gene>
    <name evidence="3" type="ORF">MAR_011834</name>
</gene>